<dbReference type="Pfam" id="PF07859">
    <property type="entry name" value="Abhydrolase_3"/>
    <property type="match status" value="1"/>
</dbReference>
<protein>
    <recommendedName>
        <fullName evidence="3">Alpha/beta hydrolase fold-3 domain-containing protein</fullName>
    </recommendedName>
</protein>
<dbReference type="Gene3D" id="3.40.50.1820">
    <property type="entry name" value="alpha/beta hydrolase"/>
    <property type="match status" value="1"/>
</dbReference>
<dbReference type="InterPro" id="IPR013094">
    <property type="entry name" value="AB_hydrolase_3"/>
</dbReference>
<feature type="transmembrane region" description="Helical" evidence="2">
    <location>
        <begin position="118"/>
        <end position="136"/>
    </location>
</feature>
<dbReference type="GeneID" id="54571156"/>
<organism evidence="4 5">
    <name type="scientific">Zasmidium cellare ATCC 36951</name>
    <dbReference type="NCBI Taxonomy" id="1080233"/>
    <lineage>
        <taxon>Eukaryota</taxon>
        <taxon>Fungi</taxon>
        <taxon>Dikarya</taxon>
        <taxon>Ascomycota</taxon>
        <taxon>Pezizomycotina</taxon>
        <taxon>Dothideomycetes</taxon>
        <taxon>Dothideomycetidae</taxon>
        <taxon>Mycosphaerellales</taxon>
        <taxon>Mycosphaerellaceae</taxon>
        <taxon>Zasmidium</taxon>
    </lineage>
</organism>
<dbReference type="PANTHER" id="PTHR48081">
    <property type="entry name" value="AB HYDROLASE SUPERFAMILY PROTEIN C4A8.06C"/>
    <property type="match status" value="1"/>
</dbReference>
<keyword evidence="5" id="KW-1185">Reference proteome</keyword>
<proteinExistence type="predicted"/>
<evidence type="ECO:0000256" key="1">
    <source>
        <dbReference type="ARBA" id="ARBA00022801"/>
    </source>
</evidence>
<evidence type="ECO:0000256" key="2">
    <source>
        <dbReference type="SAM" id="Phobius"/>
    </source>
</evidence>
<dbReference type="SUPFAM" id="SSF53474">
    <property type="entry name" value="alpha/beta-Hydrolases"/>
    <property type="match status" value="1"/>
</dbReference>
<keyword evidence="1" id="KW-0378">Hydrolase</keyword>
<evidence type="ECO:0000313" key="4">
    <source>
        <dbReference type="EMBL" id="KAF2163217.1"/>
    </source>
</evidence>
<sequence>MKAAARKEDLPGVKKTDIEIPVKDGDTIPARMYEKQDSYEAGPLAVLIHGGGWCLGGLEGDDVVAQRMVLRLGVTCVNLDYRLAPEHKFPTAVYDCFHGTNWAAQNASRFKADPSRGFILVGASAGGSLATVVALMRRDADMQPPLTGLHLLFPTLVHPDHVPEQYKADCRSWEQNKDAPIMQASVLRMVMDYYVAEEDRQNPLFSPLLWPSGHGRLPPCFLQICGVDLLRDEGLVFERVLRTSYGTPTRLNVYPGMPHGFSGMLPKMETSKQFEKDRMTGYDWLLSRRRAS</sequence>
<keyword evidence="2" id="KW-0812">Transmembrane</keyword>
<feature type="domain" description="Alpha/beta hydrolase fold-3" evidence="3">
    <location>
        <begin position="46"/>
        <end position="261"/>
    </location>
</feature>
<name>A0A6A6C7R0_ZASCE</name>
<accession>A0A6A6C7R0</accession>
<dbReference type="PANTHER" id="PTHR48081:SF8">
    <property type="entry name" value="ALPHA_BETA HYDROLASE FOLD-3 DOMAIN-CONTAINING PROTEIN-RELATED"/>
    <property type="match status" value="1"/>
</dbReference>
<dbReference type="OrthoDB" id="408631at2759"/>
<dbReference type="RefSeq" id="XP_033664106.1">
    <property type="nucleotide sequence ID" value="XM_033817884.1"/>
</dbReference>
<dbReference type="InterPro" id="IPR050300">
    <property type="entry name" value="GDXG_lipolytic_enzyme"/>
</dbReference>
<keyword evidence="2" id="KW-0472">Membrane</keyword>
<dbReference type="GO" id="GO:0016787">
    <property type="term" value="F:hydrolase activity"/>
    <property type="evidence" value="ECO:0007669"/>
    <property type="project" value="UniProtKB-KW"/>
</dbReference>
<evidence type="ECO:0000313" key="5">
    <source>
        <dbReference type="Proteomes" id="UP000799537"/>
    </source>
</evidence>
<dbReference type="EMBL" id="ML993609">
    <property type="protein sequence ID" value="KAF2163217.1"/>
    <property type="molecule type" value="Genomic_DNA"/>
</dbReference>
<dbReference type="InterPro" id="IPR029058">
    <property type="entry name" value="AB_hydrolase_fold"/>
</dbReference>
<reference evidence="4" key="1">
    <citation type="journal article" date="2020" name="Stud. Mycol.">
        <title>101 Dothideomycetes genomes: a test case for predicting lifestyles and emergence of pathogens.</title>
        <authorList>
            <person name="Haridas S."/>
            <person name="Albert R."/>
            <person name="Binder M."/>
            <person name="Bloem J."/>
            <person name="Labutti K."/>
            <person name="Salamov A."/>
            <person name="Andreopoulos B."/>
            <person name="Baker S."/>
            <person name="Barry K."/>
            <person name="Bills G."/>
            <person name="Bluhm B."/>
            <person name="Cannon C."/>
            <person name="Castanera R."/>
            <person name="Culley D."/>
            <person name="Daum C."/>
            <person name="Ezra D."/>
            <person name="Gonzalez J."/>
            <person name="Henrissat B."/>
            <person name="Kuo A."/>
            <person name="Liang C."/>
            <person name="Lipzen A."/>
            <person name="Lutzoni F."/>
            <person name="Magnuson J."/>
            <person name="Mondo S."/>
            <person name="Nolan M."/>
            <person name="Ohm R."/>
            <person name="Pangilinan J."/>
            <person name="Park H.-J."/>
            <person name="Ramirez L."/>
            <person name="Alfaro M."/>
            <person name="Sun H."/>
            <person name="Tritt A."/>
            <person name="Yoshinaga Y."/>
            <person name="Zwiers L.-H."/>
            <person name="Turgeon B."/>
            <person name="Goodwin S."/>
            <person name="Spatafora J."/>
            <person name="Crous P."/>
            <person name="Grigoriev I."/>
        </authorList>
    </citation>
    <scope>NUCLEOTIDE SEQUENCE</scope>
    <source>
        <strain evidence="4">ATCC 36951</strain>
    </source>
</reference>
<evidence type="ECO:0000259" key="3">
    <source>
        <dbReference type="Pfam" id="PF07859"/>
    </source>
</evidence>
<dbReference type="Proteomes" id="UP000799537">
    <property type="component" value="Unassembled WGS sequence"/>
</dbReference>
<gene>
    <name evidence="4" type="ORF">M409DRAFT_68533</name>
</gene>
<keyword evidence="2" id="KW-1133">Transmembrane helix</keyword>
<dbReference type="AlphaFoldDB" id="A0A6A6C7R0"/>